<name>A0A9X7HNM9_BACCE</name>
<protein>
    <submittedName>
        <fullName evidence="1">Uncharacterized protein</fullName>
    </submittedName>
</protein>
<evidence type="ECO:0000313" key="2">
    <source>
        <dbReference type="Proteomes" id="UP000225135"/>
    </source>
</evidence>
<dbReference type="EMBL" id="NUUR01000022">
    <property type="protein sequence ID" value="PHG83067.1"/>
    <property type="molecule type" value="Genomic_DNA"/>
</dbReference>
<accession>A0A9X7HNM9</accession>
<evidence type="ECO:0000313" key="1">
    <source>
        <dbReference type="EMBL" id="PHG83067.1"/>
    </source>
</evidence>
<sequence>MMKVFKMNDYDWVCAETEEQAKAYYKNECGLEDEDINEGFIGEVSLQEVTYVDIDELPESEKDNFQCGRPLGDSIVVRKTFEWVIKNDNITSPCIIASTEY</sequence>
<dbReference type="Proteomes" id="UP000225135">
    <property type="component" value="Unassembled WGS sequence"/>
</dbReference>
<comment type="caution">
    <text evidence="1">The sequence shown here is derived from an EMBL/GenBank/DDBJ whole genome shotgun (WGS) entry which is preliminary data.</text>
</comment>
<dbReference type="RefSeq" id="WP_098773534.1">
    <property type="nucleotide sequence ID" value="NZ_NUQH01000034.1"/>
</dbReference>
<dbReference type="AlphaFoldDB" id="A0A9X7HNM9"/>
<gene>
    <name evidence="1" type="ORF">COI69_09105</name>
</gene>
<reference evidence="1 2" key="1">
    <citation type="submission" date="2017-09" db="EMBL/GenBank/DDBJ databases">
        <title>Large-scale bioinformatics analysis of Bacillus genomes uncovers conserved roles of natural products in bacterial physiology.</title>
        <authorList>
            <consortium name="Agbiome Team Llc"/>
            <person name="Bleich R.M."/>
            <person name="Grubbs K.J."/>
            <person name="Santa Maria K.C."/>
            <person name="Allen S.E."/>
            <person name="Farag S."/>
            <person name="Shank E.A."/>
            <person name="Bowers A."/>
        </authorList>
    </citation>
    <scope>NUCLEOTIDE SEQUENCE [LARGE SCALE GENOMIC DNA]</scope>
    <source>
        <strain evidence="1 2">AFS029792</strain>
    </source>
</reference>
<organism evidence="1 2">
    <name type="scientific">Bacillus cereus</name>
    <dbReference type="NCBI Taxonomy" id="1396"/>
    <lineage>
        <taxon>Bacteria</taxon>
        <taxon>Bacillati</taxon>
        <taxon>Bacillota</taxon>
        <taxon>Bacilli</taxon>
        <taxon>Bacillales</taxon>
        <taxon>Bacillaceae</taxon>
        <taxon>Bacillus</taxon>
        <taxon>Bacillus cereus group</taxon>
    </lineage>
</organism>
<proteinExistence type="predicted"/>